<dbReference type="EMBL" id="PGFB01000001">
    <property type="protein sequence ID" value="PJJ65697.1"/>
    <property type="molecule type" value="Genomic_DNA"/>
</dbReference>
<evidence type="ECO:0000313" key="2">
    <source>
        <dbReference type="EMBL" id="PJJ65697.1"/>
    </source>
</evidence>
<gene>
    <name evidence="2" type="ORF">CLV54_0734</name>
</gene>
<keyword evidence="1" id="KW-0472">Membrane</keyword>
<evidence type="ECO:0000256" key="1">
    <source>
        <dbReference type="SAM" id="Phobius"/>
    </source>
</evidence>
<dbReference type="InterPro" id="IPR046124">
    <property type="entry name" value="DUF6121"/>
</dbReference>
<organism evidence="2 3">
    <name type="scientific">Compostimonas suwonensis</name>
    <dbReference type="NCBI Taxonomy" id="1048394"/>
    <lineage>
        <taxon>Bacteria</taxon>
        <taxon>Bacillati</taxon>
        <taxon>Actinomycetota</taxon>
        <taxon>Actinomycetes</taxon>
        <taxon>Micrococcales</taxon>
        <taxon>Microbacteriaceae</taxon>
        <taxon>Compostimonas</taxon>
    </lineage>
</organism>
<feature type="transmembrane region" description="Helical" evidence="1">
    <location>
        <begin position="48"/>
        <end position="71"/>
    </location>
</feature>
<dbReference type="AlphaFoldDB" id="A0A2M9C5E7"/>
<evidence type="ECO:0000313" key="3">
    <source>
        <dbReference type="Proteomes" id="UP000230161"/>
    </source>
</evidence>
<protein>
    <submittedName>
        <fullName evidence="2">Uncharacterized protein</fullName>
    </submittedName>
</protein>
<feature type="transmembrane region" description="Helical" evidence="1">
    <location>
        <begin position="127"/>
        <end position="147"/>
    </location>
</feature>
<reference evidence="2 3" key="1">
    <citation type="submission" date="2017-11" db="EMBL/GenBank/DDBJ databases">
        <title>Genomic Encyclopedia of Archaeal and Bacterial Type Strains, Phase II (KMG-II): From Individual Species to Whole Genera.</title>
        <authorList>
            <person name="Goeker M."/>
        </authorList>
    </citation>
    <scope>NUCLEOTIDE SEQUENCE [LARGE SCALE GENOMIC DNA]</scope>
    <source>
        <strain evidence="2 3">DSM 25625</strain>
    </source>
</reference>
<dbReference type="Proteomes" id="UP000230161">
    <property type="component" value="Unassembled WGS sequence"/>
</dbReference>
<sequence>MPAPAEDRRYATLVAAFSAMGYGALLVAAFGILSLLTDRDVIDDPDAGPLVGPVMTVAAILFVLLVLVRVGRATPLARQRPRLWLSLGVGLGAYLVFALVGALAFSIGTGAVLGFLGFAFSQLISPFAVAAGVAAIVVTLLFSLILASRGGGSERPEWPWEHNEQ</sequence>
<name>A0A2M9C5E7_9MICO</name>
<keyword evidence="1" id="KW-1133">Transmembrane helix</keyword>
<keyword evidence="1" id="KW-0812">Transmembrane</keyword>
<dbReference type="Pfam" id="PF19616">
    <property type="entry name" value="DUF6121"/>
    <property type="match status" value="1"/>
</dbReference>
<accession>A0A2M9C5E7</accession>
<feature type="transmembrane region" description="Helical" evidence="1">
    <location>
        <begin position="83"/>
        <end position="107"/>
    </location>
</feature>
<comment type="caution">
    <text evidence="2">The sequence shown here is derived from an EMBL/GenBank/DDBJ whole genome shotgun (WGS) entry which is preliminary data.</text>
</comment>
<feature type="transmembrane region" description="Helical" evidence="1">
    <location>
        <begin position="12"/>
        <end position="36"/>
    </location>
</feature>
<keyword evidence="3" id="KW-1185">Reference proteome</keyword>
<proteinExistence type="predicted"/>